<evidence type="ECO:0000313" key="5">
    <source>
        <dbReference type="EMBL" id="GCE13785.1"/>
    </source>
</evidence>
<accession>A0A402A468</accession>
<evidence type="ECO:0000259" key="4">
    <source>
        <dbReference type="Pfam" id="PF22725"/>
    </source>
</evidence>
<reference evidence="6" key="1">
    <citation type="submission" date="2018-12" db="EMBL/GenBank/DDBJ databases">
        <title>Tengunoibacter tsumagoiensis gen. nov., sp. nov., Dictyobacter kobayashii sp. nov., D. alpinus sp. nov., and D. joshuensis sp. nov. and description of Dictyobacteraceae fam. nov. within the order Ktedonobacterales isolated from Tengu-no-mugimeshi.</title>
        <authorList>
            <person name="Wang C.M."/>
            <person name="Zheng Y."/>
            <person name="Sakai Y."/>
            <person name="Toyoda A."/>
            <person name="Minakuchi Y."/>
            <person name="Abe K."/>
            <person name="Yokota A."/>
            <person name="Yabe S."/>
        </authorList>
    </citation>
    <scope>NUCLEOTIDE SEQUENCE [LARGE SCALE GENOMIC DNA]</scope>
    <source>
        <strain evidence="6">Uno3</strain>
    </source>
</reference>
<sequence length="368" mass="39501">MTMTKSKTNIGIIGCGKISDIYLEAGHNFENLEIVACSDIFLERAQAQAAKHGIARACSVEELLADPAIEIVVNLTIPKVHADVDLQIIQAGKSVYSEKPLAVTRAEAHPLLRLAQEQGVRIGCAPDTFLGAGIQTCRYLIDNGKIGTPIAAAGNMLCHGHENWHPDPEFYYQVGGGPLFDMGPYYLTALIALLGPIRRVSGSARITFPERTITSQPKAGKIIHVDTPTHIAGVLDFANGAVGTLVTSFDTWASNAPILEIYGTEGTLSVPDPNTFGGSVRLWQANTGKWEEVEHTHPENTLGLGVADLASALRTGRAHRANGELAYHVLDVMQSLLESSEENRQLELTTSCERPAALPPGLRAGEVD</sequence>
<protein>
    <submittedName>
        <fullName evidence="5">Oxidoreductase</fullName>
    </submittedName>
</protein>
<dbReference type="AlphaFoldDB" id="A0A402A468"/>
<dbReference type="PANTHER" id="PTHR43818">
    <property type="entry name" value="BCDNA.GH03377"/>
    <property type="match status" value="1"/>
</dbReference>
<gene>
    <name evidence="5" type="ORF">KTT_36440</name>
</gene>
<evidence type="ECO:0000313" key="6">
    <source>
        <dbReference type="Proteomes" id="UP000287352"/>
    </source>
</evidence>
<feature type="domain" description="Gfo/Idh/MocA-like oxidoreductase N-terminal" evidence="3">
    <location>
        <begin position="9"/>
        <end position="122"/>
    </location>
</feature>
<keyword evidence="6" id="KW-1185">Reference proteome</keyword>
<dbReference type="Pfam" id="PF22725">
    <property type="entry name" value="GFO_IDH_MocA_C3"/>
    <property type="match status" value="1"/>
</dbReference>
<dbReference type="Proteomes" id="UP000287352">
    <property type="component" value="Unassembled WGS sequence"/>
</dbReference>
<dbReference type="Gene3D" id="3.30.360.10">
    <property type="entry name" value="Dihydrodipicolinate Reductase, domain 2"/>
    <property type="match status" value="1"/>
</dbReference>
<dbReference type="SUPFAM" id="SSF51735">
    <property type="entry name" value="NAD(P)-binding Rossmann-fold domains"/>
    <property type="match status" value="1"/>
</dbReference>
<dbReference type="SUPFAM" id="SSF55347">
    <property type="entry name" value="Glyceraldehyde-3-phosphate dehydrogenase-like, C-terminal domain"/>
    <property type="match status" value="1"/>
</dbReference>
<evidence type="ECO:0000259" key="3">
    <source>
        <dbReference type="Pfam" id="PF01408"/>
    </source>
</evidence>
<name>A0A402A468_9CHLR</name>
<dbReference type="GO" id="GO:0000166">
    <property type="term" value="F:nucleotide binding"/>
    <property type="evidence" value="ECO:0007669"/>
    <property type="project" value="InterPro"/>
</dbReference>
<dbReference type="InterPro" id="IPR055170">
    <property type="entry name" value="GFO_IDH_MocA-like_dom"/>
</dbReference>
<dbReference type="EMBL" id="BIFR01000001">
    <property type="protein sequence ID" value="GCE13785.1"/>
    <property type="molecule type" value="Genomic_DNA"/>
</dbReference>
<proteinExistence type="predicted"/>
<evidence type="ECO:0000256" key="1">
    <source>
        <dbReference type="ARBA" id="ARBA00023002"/>
    </source>
</evidence>
<dbReference type="InterPro" id="IPR050463">
    <property type="entry name" value="Gfo/Idh/MocA_oxidrdct_glycsds"/>
</dbReference>
<evidence type="ECO:0000256" key="2">
    <source>
        <dbReference type="SAM" id="MobiDB-lite"/>
    </source>
</evidence>
<comment type="caution">
    <text evidence="5">The sequence shown here is derived from an EMBL/GenBank/DDBJ whole genome shotgun (WGS) entry which is preliminary data.</text>
</comment>
<keyword evidence="1" id="KW-0560">Oxidoreductase</keyword>
<dbReference type="InterPro" id="IPR000683">
    <property type="entry name" value="Gfo/Idh/MocA-like_OxRdtase_N"/>
</dbReference>
<dbReference type="Gene3D" id="3.40.50.720">
    <property type="entry name" value="NAD(P)-binding Rossmann-like Domain"/>
    <property type="match status" value="1"/>
</dbReference>
<dbReference type="InterPro" id="IPR036291">
    <property type="entry name" value="NAD(P)-bd_dom_sf"/>
</dbReference>
<dbReference type="Pfam" id="PF01408">
    <property type="entry name" value="GFO_IDH_MocA"/>
    <property type="match status" value="1"/>
</dbReference>
<dbReference type="PANTHER" id="PTHR43818:SF11">
    <property type="entry name" value="BCDNA.GH03377"/>
    <property type="match status" value="1"/>
</dbReference>
<feature type="domain" description="GFO/IDH/MocA-like oxidoreductase" evidence="4">
    <location>
        <begin position="134"/>
        <end position="268"/>
    </location>
</feature>
<feature type="region of interest" description="Disordered" evidence="2">
    <location>
        <begin position="344"/>
        <end position="368"/>
    </location>
</feature>
<organism evidence="5 6">
    <name type="scientific">Tengunoibacter tsumagoiensis</name>
    <dbReference type="NCBI Taxonomy" id="2014871"/>
    <lineage>
        <taxon>Bacteria</taxon>
        <taxon>Bacillati</taxon>
        <taxon>Chloroflexota</taxon>
        <taxon>Ktedonobacteria</taxon>
        <taxon>Ktedonobacterales</taxon>
        <taxon>Dictyobacteraceae</taxon>
        <taxon>Tengunoibacter</taxon>
    </lineage>
</organism>
<dbReference type="GO" id="GO:0016491">
    <property type="term" value="F:oxidoreductase activity"/>
    <property type="evidence" value="ECO:0007669"/>
    <property type="project" value="UniProtKB-KW"/>
</dbReference>